<evidence type="ECO:0000313" key="4">
    <source>
        <dbReference type="Ensembl" id="ENSCCRP00015025455.1"/>
    </source>
</evidence>
<dbReference type="AlphaFoldDB" id="A0A8C1TN84"/>
<comment type="PTM">
    <text evidence="1">The lysine tyrosylquinone cross-link (LTQ) is generated by condensation of the epsilon-amino group of a lysine with a topaquinone produced by oxidation of tyrosine.</text>
</comment>
<evidence type="ECO:0000256" key="3">
    <source>
        <dbReference type="SAM" id="Phobius"/>
    </source>
</evidence>
<protein>
    <recommendedName>
        <fullName evidence="1">Lysyl oxidase homolog</fullName>
        <ecNumber evidence="1">1.4.3.13</ecNumber>
    </recommendedName>
</protein>
<keyword evidence="3" id="KW-0812">Transmembrane</keyword>
<comment type="catalytic activity">
    <reaction evidence="1">
        <text>L-lysyl-[protein] + O2 + H2O = (S)-2-amino-6-oxohexanoyl-[protein] + H2O2 + NH4(+)</text>
        <dbReference type="Rhea" id="RHEA:24544"/>
        <dbReference type="Rhea" id="RHEA-COMP:9752"/>
        <dbReference type="Rhea" id="RHEA-COMP:12448"/>
        <dbReference type="ChEBI" id="CHEBI:15377"/>
        <dbReference type="ChEBI" id="CHEBI:15379"/>
        <dbReference type="ChEBI" id="CHEBI:16240"/>
        <dbReference type="ChEBI" id="CHEBI:28938"/>
        <dbReference type="ChEBI" id="CHEBI:29969"/>
        <dbReference type="ChEBI" id="CHEBI:131803"/>
        <dbReference type="EC" id="1.4.3.13"/>
    </reaction>
</comment>
<sequence>MWYIQTLPVHSFGMDARPYMISGYASQMRNNNQLPLHAKRTALSSDEVPQSINYGTAPTGTTTLKASGSSRASKSHNLVTSTPVPKRTSPTAATGKPSTFHSEENPIIGDEPTNPQVNNRNSFHYNLLPYGSSDISPQRETGHGTRSFHNGKTTIVPFYASRLCISRNAHCALAPTVGQISVHILTHKRFMYNICDFALLWKISAYTILPVCLISFLIHISKQHLISKRRYASGIGPYDTYHANIDCQWIDITDVSPGNYILKVTVNPGFQVQESDFSNNVVRCEIRYTGSYVQANNCRITG</sequence>
<keyword evidence="1" id="KW-0886">LTQ</keyword>
<dbReference type="Ensembl" id="ENSCCRT00015026364.1">
    <property type="protein sequence ID" value="ENSCCRP00015025455.1"/>
    <property type="gene ID" value="ENSCCRG00015010776.1"/>
</dbReference>
<keyword evidence="1" id="KW-0801">TPQ</keyword>
<dbReference type="PANTHER" id="PTHR45817:SF6">
    <property type="entry name" value="PROTEIN-LYSINE 6-OXIDASE"/>
    <property type="match status" value="1"/>
</dbReference>
<keyword evidence="1" id="KW-0560">Oxidoreductase</keyword>
<dbReference type="GO" id="GO:0004720">
    <property type="term" value="F:protein-lysine 6-oxidase activity"/>
    <property type="evidence" value="ECO:0007669"/>
    <property type="project" value="UniProtKB-UniRule"/>
</dbReference>
<keyword evidence="1" id="KW-0964">Secreted</keyword>
<dbReference type="Pfam" id="PF01186">
    <property type="entry name" value="Lysyl_oxidase"/>
    <property type="match status" value="1"/>
</dbReference>
<comment type="function">
    <text evidence="1">Mediates the post-translational oxidative deamination of lysine residues on target proteins leading to the formation of deaminated lysine (allysine).</text>
</comment>
<organism evidence="4 5">
    <name type="scientific">Cyprinus carpio</name>
    <name type="common">Common carp</name>
    <dbReference type="NCBI Taxonomy" id="7962"/>
    <lineage>
        <taxon>Eukaryota</taxon>
        <taxon>Metazoa</taxon>
        <taxon>Chordata</taxon>
        <taxon>Craniata</taxon>
        <taxon>Vertebrata</taxon>
        <taxon>Euteleostomi</taxon>
        <taxon>Actinopterygii</taxon>
        <taxon>Neopterygii</taxon>
        <taxon>Teleostei</taxon>
        <taxon>Ostariophysi</taxon>
        <taxon>Cypriniformes</taxon>
        <taxon>Cyprinidae</taxon>
        <taxon>Cyprininae</taxon>
        <taxon>Cyprinus</taxon>
    </lineage>
</organism>
<feature type="transmembrane region" description="Helical" evidence="3">
    <location>
        <begin position="199"/>
        <end position="220"/>
    </location>
</feature>
<dbReference type="Proteomes" id="UP000694700">
    <property type="component" value="Unplaced"/>
</dbReference>
<name>A0A8C1TN84_CYPCA</name>
<dbReference type="GO" id="GO:0005615">
    <property type="term" value="C:extracellular space"/>
    <property type="evidence" value="ECO:0007669"/>
    <property type="project" value="UniProtKB-UniRule"/>
</dbReference>
<dbReference type="InterPro" id="IPR050912">
    <property type="entry name" value="LOX-like_protein"/>
</dbReference>
<proteinExistence type="inferred from homology"/>
<comment type="subcellular location">
    <subcellularLocation>
        <location evidence="1">Secreted</location>
        <location evidence="1">Extracellular space</location>
    </subcellularLocation>
</comment>
<comment type="similarity">
    <text evidence="1">Belongs to the lysyl oxidase family.</text>
</comment>
<keyword evidence="3" id="KW-1133">Transmembrane helix</keyword>
<keyword evidence="3" id="KW-0472">Membrane</keyword>
<keyword evidence="1" id="KW-0479">Metal-binding</keyword>
<dbReference type="GO" id="GO:0030199">
    <property type="term" value="P:collagen fibril organization"/>
    <property type="evidence" value="ECO:0007669"/>
    <property type="project" value="TreeGrafter"/>
</dbReference>
<dbReference type="EC" id="1.4.3.13" evidence="1"/>
<reference evidence="4" key="1">
    <citation type="submission" date="2025-08" db="UniProtKB">
        <authorList>
            <consortium name="Ensembl"/>
        </authorList>
    </citation>
    <scope>IDENTIFICATION</scope>
</reference>
<keyword evidence="1" id="KW-0186">Copper</keyword>
<accession>A0A8C1TN84</accession>
<dbReference type="InterPro" id="IPR001695">
    <property type="entry name" value="Lysyl_oxidase"/>
</dbReference>
<dbReference type="PANTHER" id="PTHR45817">
    <property type="entry name" value="LYSYL OXIDASE-LIKE-RELATED"/>
    <property type="match status" value="1"/>
</dbReference>
<dbReference type="GO" id="GO:0005507">
    <property type="term" value="F:copper ion binding"/>
    <property type="evidence" value="ECO:0007669"/>
    <property type="project" value="UniProtKB-UniRule"/>
</dbReference>
<comment type="cofactor">
    <cofactor evidence="1">
        <name>Cu cation</name>
        <dbReference type="ChEBI" id="CHEBI:23378"/>
    </cofactor>
</comment>
<feature type="region of interest" description="Disordered" evidence="2">
    <location>
        <begin position="49"/>
        <end position="116"/>
    </location>
</feature>
<evidence type="ECO:0000256" key="2">
    <source>
        <dbReference type="SAM" id="MobiDB-lite"/>
    </source>
</evidence>
<evidence type="ECO:0000313" key="5">
    <source>
        <dbReference type="Proteomes" id="UP000694700"/>
    </source>
</evidence>
<evidence type="ECO:0000256" key="1">
    <source>
        <dbReference type="RuleBase" id="RU367046"/>
    </source>
</evidence>
<feature type="compositionally biased region" description="Polar residues" evidence="2">
    <location>
        <begin position="49"/>
        <end position="100"/>
    </location>
</feature>